<dbReference type="PRINTS" id="PR00767">
    <property type="entry name" value="DBMONOXGNASE"/>
</dbReference>
<sequence length="316" mass="36092">MHFIQTILTLRMIFQCMGARSVFLLNTFEKVPKLPVDAKSFDFKMNKTAVPVNRTTYMYRVFEFPDLSGRHDIIDRIVQAGNEGVVHHMILYECGDNFPQIHVDFEGKINSPDKPPPVLQCIGISIMTAWAIGGQSFYYPEHVGLSFEGHPKFAVMEMHYDNPENKAGIIDSSGLRFHYTSQLRQYQAGILSVGWVVDPLMIIPPNQANWTTEGYCIKECTEEGLQGSPLECRAIRIFASIVHTHLAGRAIYTRHVRNGVELPEIIRDDNYDFNFQMIFVFQGDSLITVCKYQTENKQKLGGLASDDEMCLSFHYY</sequence>
<feature type="signal peptide" evidence="4">
    <location>
        <begin position="1"/>
        <end position="19"/>
    </location>
</feature>
<proteinExistence type="inferred from homology"/>
<evidence type="ECO:0000256" key="3">
    <source>
        <dbReference type="ARBA" id="ARBA00023180"/>
    </source>
</evidence>
<dbReference type="SUPFAM" id="SSF49742">
    <property type="entry name" value="PHM/PNGase F"/>
    <property type="match status" value="2"/>
</dbReference>
<dbReference type="InterPro" id="IPR028460">
    <property type="entry name" value="Tbh/DBH"/>
</dbReference>
<organism evidence="7 8">
    <name type="scientific">Pocillopora meandrina</name>
    <dbReference type="NCBI Taxonomy" id="46732"/>
    <lineage>
        <taxon>Eukaryota</taxon>
        <taxon>Metazoa</taxon>
        <taxon>Cnidaria</taxon>
        <taxon>Anthozoa</taxon>
        <taxon>Hexacorallia</taxon>
        <taxon>Scleractinia</taxon>
        <taxon>Astrocoeniina</taxon>
        <taxon>Pocilloporidae</taxon>
        <taxon>Pocillopora</taxon>
    </lineage>
</organism>
<evidence type="ECO:0000259" key="6">
    <source>
        <dbReference type="Pfam" id="PF03712"/>
    </source>
</evidence>
<keyword evidence="4" id="KW-0732">Signal</keyword>
<feature type="domain" description="Copper type II ascorbate-dependent monooxygenase N-terminal" evidence="5">
    <location>
        <begin position="41"/>
        <end position="166"/>
    </location>
</feature>
<name>A0AAU9VLN0_9CNID</name>
<keyword evidence="2" id="KW-1015">Disulfide bond</keyword>
<feature type="domain" description="Copper type II ascorbate-dependent monooxygenase C-terminal" evidence="6">
    <location>
        <begin position="186"/>
        <end position="316"/>
    </location>
</feature>
<keyword evidence="8" id="KW-1185">Reference proteome</keyword>
<dbReference type="GO" id="GO:0006589">
    <property type="term" value="P:octopamine biosynthetic process"/>
    <property type="evidence" value="ECO:0007669"/>
    <property type="project" value="TreeGrafter"/>
</dbReference>
<comment type="caution">
    <text evidence="7">The sequence shown here is derived from an EMBL/GenBank/DDBJ whole genome shotgun (WGS) entry which is preliminary data.</text>
</comment>
<evidence type="ECO:0000256" key="1">
    <source>
        <dbReference type="ARBA" id="ARBA00010676"/>
    </source>
</evidence>
<dbReference type="PANTHER" id="PTHR10157:SF23">
    <property type="entry name" value="MOXD1 HOMOLOG 1"/>
    <property type="match status" value="1"/>
</dbReference>
<dbReference type="GO" id="GO:0005507">
    <property type="term" value="F:copper ion binding"/>
    <property type="evidence" value="ECO:0007669"/>
    <property type="project" value="InterPro"/>
</dbReference>
<evidence type="ECO:0000313" key="7">
    <source>
        <dbReference type="EMBL" id="CAH3032071.1"/>
    </source>
</evidence>
<dbReference type="GO" id="GO:0042420">
    <property type="term" value="P:dopamine catabolic process"/>
    <property type="evidence" value="ECO:0007669"/>
    <property type="project" value="TreeGrafter"/>
</dbReference>
<evidence type="ECO:0000256" key="4">
    <source>
        <dbReference type="SAM" id="SignalP"/>
    </source>
</evidence>
<evidence type="ECO:0000259" key="5">
    <source>
        <dbReference type="Pfam" id="PF01082"/>
    </source>
</evidence>
<dbReference type="Gene3D" id="2.60.120.230">
    <property type="match status" value="1"/>
</dbReference>
<dbReference type="Proteomes" id="UP001159428">
    <property type="component" value="Unassembled WGS sequence"/>
</dbReference>
<dbReference type="GO" id="GO:0042421">
    <property type="term" value="P:norepinephrine biosynthetic process"/>
    <property type="evidence" value="ECO:0007669"/>
    <property type="project" value="TreeGrafter"/>
</dbReference>
<dbReference type="GO" id="GO:0030667">
    <property type="term" value="C:secretory granule membrane"/>
    <property type="evidence" value="ECO:0007669"/>
    <property type="project" value="TreeGrafter"/>
</dbReference>
<gene>
    <name evidence="7" type="ORF">PMEA_00000925</name>
</gene>
<dbReference type="InterPro" id="IPR024548">
    <property type="entry name" value="Cu2_monoox_C"/>
</dbReference>
<dbReference type="InterPro" id="IPR008977">
    <property type="entry name" value="PHM/PNGase_F_dom_sf"/>
</dbReference>
<evidence type="ECO:0000313" key="8">
    <source>
        <dbReference type="Proteomes" id="UP001159428"/>
    </source>
</evidence>
<dbReference type="Pfam" id="PF01082">
    <property type="entry name" value="Cu2_monooxygen"/>
    <property type="match status" value="1"/>
</dbReference>
<dbReference type="InterPro" id="IPR014784">
    <property type="entry name" value="Cu2_ascorb_mOase-like_C"/>
</dbReference>
<dbReference type="GO" id="GO:0004500">
    <property type="term" value="F:dopamine beta-monooxygenase activity"/>
    <property type="evidence" value="ECO:0007669"/>
    <property type="project" value="InterPro"/>
</dbReference>
<accession>A0AAU9VLN0</accession>
<comment type="similarity">
    <text evidence="1">Belongs to the copper type II ascorbate-dependent monooxygenase family.</text>
</comment>
<dbReference type="InterPro" id="IPR000323">
    <property type="entry name" value="Cu2_ascorb_mOase_N"/>
</dbReference>
<dbReference type="Pfam" id="PF03712">
    <property type="entry name" value="Cu2_monoox_C"/>
    <property type="match status" value="1"/>
</dbReference>
<reference evidence="7 8" key="1">
    <citation type="submission" date="2022-05" db="EMBL/GenBank/DDBJ databases">
        <authorList>
            <consortium name="Genoscope - CEA"/>
            <person name="William W."/>
        </authorList>
    </citation>
    <scope>NUCLEOTIDE SEQUENCE [LARGE SCALE GENOMIC DNA]</scope>
</reference>
<dbReference type="AlphaFoldDB" id="A0AAU9VLN0"/>
<dbReference type="FunFam" id="2.60.120.230:FF:000001">
    <property type="entry name" value="Monooxygenase, DBH-like 1"/>
    <property type="match status" value="1"/>
</dbReference>
<dbReference type="PANTHER" id="PTHR10157">
    <property type="entry name" value="DOPAMINE BETA HYDROXYLASE RELATED"/>
    <property type="match status" value="1"/>
</dbReference>
<dbReference type="Gene3D" id="2.60.120.310">
    <property type="entry name" value="Copper type II, ascorbate-dependent monooxygenase, N-terminal domain"/>
    <property type="match status" value="1"/>
</dbReference>
<dbReference type="InterPro" id="IPR000945">
    <property type="entry name" value="DBH-like"/>
</dbReference>
<dbReference type="EMBL" id="CALNXJ010000001">
    <property type="protein sequence ID" value="CAH3032071.1"/>
    <property type="molecule type" value="Genomic_DNA"/>
</dbReference>
<dbReference type="GO" id="GO:0005615">
    <property type="term" value="C:extracellular space"/>
    <property type="evidence" value="ECO:0007669"/>
    <property type="project" value="TreeGrafter"/>
</dbReference>
<feature type="chain" id="PRO_5043347734" evidence="4">
    <location>
        <begin position="20"/>
        <end position="316"/>
    </location>
</feature>
<protein>
    <submittedName>
        <fullName evidence="7">Uncharacterized protein</fullName>
    </submittedName>
</protein>
<dbReference type="InterPro" id="IPR036939">
    <property type="entry name" value="Cu2_ascorb_mOase_N_sf"/>
</dbReference>
<keyword evidence="3" id="KW-0325">Glycoprotein</keyword>
<evidence type="ECO:0000256" key="2">
    <source>
        <dbReference type="ARBA" id="ARBA00023157"/>
    </source>
</evidence>